<feature type="region of interest" description="Disordered" evidence="1">
    <location>
        <begin position="1"/>
        <end position="42"/>
    </location>
</feature>
<proteinExistence type="predicted"/>
<sequence>MRGVDSGGGWKGKKWGKEAIVGESRRSEEMTTGFNGGVVRPVEMSEKRGRGRLEAMIWTTLREENGGVMFHCMSTLTVENREERVRRLGSISAKRRIGEKAVG</sequence>
<dbReference type="Proteomes" id="UP000823775">
    <property type="component" value="Unassembled WGS sequence"/>
</dbReference>
<reference evidence="2 3" key="1">
    <citation type="journal article" date="2021" name="BMC Genomics">
        <title>Datura genome reveals duplications of psychoactive alkaloid biosynthetic genes and high mutation rate following tissue culture.</title>
        <authorList>
            <person name="Rajewski A."/>
            <person name="Carter-House D."/>
            <person name="Stajich J."/>
            <person name="Litt A."/>
        </authorList>
    </citation>
    <scope>NUCLEOTIDE SEQUENCE [LARGE SCALE GENOMIC DNA]</scope>
    <source>
        <strain evidence="2">AR-01</strain>
    </source>
</reference>
<organism evidence="2 3">
    <name type="scientific">Datura stramonium</name>
    <name type="common">Jimsonweed</name>
    <name type="synonym">Common thornapple</name>
    <dbReference type="NCBI Taxonomy" id="4076"/>
    <lineage>
        <taxon>Eukaryota</taxon>
        <taxon>Viridiplantae</taxon>
        <taxon>Streptophyta</taxon>
        <taxon>Embryophyta</taxon>
        <taxon>Tracheophyta</taxon>
        <taxon>Spermatophyta</taxon>
        <taxon>Magnoliopsida</taxon>
        <taxon>eudicotyledons</taxon>
        <taxon>Gunneridae</taxon>
        <taxon>Pentapetalae</taxon>
        <taxon>asterids</taxon>
        <taxon>lamiids</taxon>
        <taxon>Solanales</taxon>
        <taxon>Solanaceae</taxon>
        <taxon>Solanoideae</taxon>
        <taxon>Datureae</taxon>
        <taxon>Datura</taxon>
    </lineage>
</organism>
<evidence type="ECO:0000313" key="2">
    <source>
        <dbReference type="EMBL" id="MCD9643173.1"/>
    </source>
</evidence>
<evidence type="ECO:0000256" key="1">
    <source>
        <dbReference type="SAM" id="MobiDB-lite"/>
    </source>
</evidence>
<gene>
    <name evidence="2" type="ORF">HAX54_030392</name>
</gene>
<feature type="non-terminal residue" evidence="2">
    <location>
        <position position="103"/>
    </location>
</feature>
<feature type="compositionally biased region" description="Gly residues" evidence="1">
    <location>
        <begin position="1"/>
        <end position="10"/>
    </location>
</feature>
<protein>
    <submittedName>
        <fullName evidence="2">Uncharacterized protein</fullName>
    </submittedName>
</protein>
<keyword evidence="3" id="KW-1185">Reference proteome</keyword>
<comment type="caution">
    <text evidence="2">The sequence shown here is derived from an EMBL/GenBank/DDBJ whole genome shotgun (WGS) entry which is preliminary data.</text>
</comment>
<accession>A0ABS8V7Y9</accession>
<dbReference type="EMBL" id="JACEIK010003802">
    <property type="protein sequence ID" value="MCD9643173.1"/>
    <property type="molecule type" value="Genomic_DNA"/>
</dbReference>
<evidence type="ECO:0000313" key="3">
    <source>
        <dbReference type="Proteomes" id="UP000823775"/>
    </source>
</evidence>
<name>A0ABS8V7Y9_DATST</name>